<name>A0ABQ7TFK7_PHRPL</name>
<evidence type="ECO:0000313" key="2">
    <source>
        <dbReference type="EMBL" id="KAH0628529.1"/>
    </source>
</evidence>
<gene>
    <name evidence="2" type="ORF">JD844_009842</name>
</gene>
<organism evidence="2 3">
    <name type="scientific">Phrynosoma platyrhinos</name>
    <name type="common">Desert horned lizard</name>
    <dbReference type="NCBI Taxonomy" id="52577"/>
    <lineage>
        <taxon>Eukaryota</taxon>
        <taxon>Metazoa</taxon>
        <taxon>Chordata</taxon>
        <taxon>Craniata</taxon>
        <taxon>Vertebrata</taxon>
        <taxon>Euteleostomi</taxon>
        <taxon>Lepidosauria</taxon>
        <taxon>Squamata</taxon>
        <taxon>Bifurcata</taxon>
        <taxon>Unidentata</taxon>
        <taxon>Episquamata</taxon>
        <taxon>Toxicofera</taxon>
        <taxon>Iguania</taxon>
        <taxon>Phrynosomatidae</taxon>
        <taxon>Phrynosomatinae</taxon>
        <taxon>Phrynosoma</taxon>
    </lineage>
</organism>
<proteinExistence type="predicted"/>
<dbReference type="Pfam" id="PF15838">
    <property type="entry name" value="LLCFC1"/>
    <property type="match status" value="1"/>
</dbReference>
<dbReference type="PANTHER" id="PTHR37348">
    <property type="entry name" value="LLLL AND CFNLAS MOTIF-CONTAINING PROTEIN 1"/>
    <property type="match status" value="1"/>
</dbReference>
<keyword evidence="3" id="KW-1185">Reference proteome</keyword>
<evidence type="ECO:0000256" key="1">
    <source>
        <dbReference type="SAM" id="SignalP"/>
    </source>
</evidence>
<evidence type="ECO:0000313" key="3">
    <source>
        <dbReference type="Proteomes" id="UP000826234"/>
    </source>
</evidence>
<sequence length="103" mass="11098">MVSLGCPICLLAVLFTTHFLVFSDGFISQAVLQATTDKRQEGGEGKMEEKFVASSTGEGMEVINMAETENFQQLGNAAVKDILLDLAISLNTASVMLFFLCVT</sequence>
<comment type="caution">
    <text evidence="2">The sequence shown here is derived from an EMBL/GenBank/DDBJ whole genome shotgun (WGS) entry which is preliminary data.</text>
</comment>
<dbReference type="Proteomes" id="UP000826234">
    <property type="component" value="Unassembled WGS sequence"/>
</dbReference>
<feature type="signal peptide" evidence="1">
    <location>
        <begin position="1"/>
        <end position="25"/>
    </location>
</feature>
<dbReference type="PANTHER" id="PTHR37348:SF1">
    <property type="entry name" value="SPERM-EGG FUSION PROTEIN LLCFC1"/>
    <property type="match status" value="1"/>
</dbReference>
<dbReference type="InterPro" id="IPR031684">
    <property type="entry name" value="LLCFC1"/>
</dbReference>
<feature type="chain" id="PRO_5046817800" evidence="1">
    <location>
        <begin position="26"/>
        <end position="103"/>
    </location>
</feature>
<protein>
    <submittedName>
        <fullName evidence="2">Uncharacterized protein</fullName>
    </submittedName>
</protein>
<reference evidence="2 3" key="1">
    <citation type="journal article" date="2022" name="Gigascience">
        <title>A chromosome-level genome assembly and annotation of the desert horned lizard, Phrynosoma platyrhinos, provides insight into chromosomal rearrangements among reptiles.</title>
        <authorList>
            <person name="Koochekian N."/>
            <person name="Ascanio A."/>
            <person name="Farleigh K."/>
            <person name="Card D.C."/>
            <person name="Schield D.R."/>
            <person name="Castoe T.A."/>
            <person name="Jezkova T."/>
        </authorList>
    </citation>
    <scope>NUCLEOTIDE SEQUENCE [LARGE SCALE GENOMIC DNA]</scope>
    <source>
        <strain evidence="2">NK-2021</strain>
    </source>
</reference>
<accession>A0ABQ7TFK7</accession>
<dbReference type="EMBL" id="JAIPUX010000439">
    <property type="protein sequence ID" value="KAH0628529.1"/>
    <property type="molecule type" value="Genomic_DNA"/>
</dbReference>
<keyword evidence="1" id="KW-0732">Signal</keyword>